<dbReference type="SUPFAM" id="SSF51215">
    <property type="entry name" value="Regulatory protein AraC"/>
    <property type="match status" value="1"/>
</dbReference>
<dbReference type="InterPro" id="IPR003313">
    <property type="entry name" value="AraC-bd"/>
</dbReference>
<evidence type="ECO:0000256" key="4">
    <source>
        <dbReference type="ARBA" id="ARBA00037345"/>
    </source>
</evidence>
<dbReference type="PANTHER" id="PTHR46796">
    <property type="entry name" value="HTH-TYPE TRANSCRIPTIONAL ACTIVATOR RHAS-RELATED"/>
    <property type="match status" value="1"/>
</dbReference>
<sequence length="276" mass="31220">MKTVLREQTRLWQAQALGDIEMLHARYVQQRFAPHVHEGYVITIIESGAQRFWHRGSEHLAPEGSMVLINPDELHTGAKAHAHGWRYRGYYPEQERITSVLDELELKRGGLPIFKASVLHDPQLARAFSGLHSLAEHGASALEQQTAWREAVLLLVQRHAGAREARAPGQEPQSVARAKELMESRLAYPPSLEELALAVGLSPFHFARVFRQATGLPPHAWLKQRRLSRARELLKADCLPFNVAFALGYSDQSHLNRQFKQAYGVTPGEYRRACSM</sequence>
<dbReference type="PANTHER" id="PTHR46796:SF2">
    <property type="entry name" value="TRANSCRIPTIONAL REGULATORY PROTEIN"/>
    <property type="match status" value="1"/>
</dbReference>
<dbReference type="PROSITE" id="PS01124">
    <property type="entry name" value="HTH_ARAC_FAMILY_2"/>
    <property type="match status" value="1"/>
</dbReference>
<dbReference type="SUPFAM" id="SSF46689">
    <property type="entry name" value="Homeodomain-like"/>
    <property type="match status" value="2"/>
</dbReference>
<reference evidence="6 7" key="1">
    <citation type="submission" date="2018-11" db="EMBL/GenBank/DDBJ databases">
        <title>Genomic analyses of the natural microbiome of Caenorhabditis elegans.</title>
        <authorList>
            <person name="Samuel B."/>
        </authorList>
    </citation>
    <scope>NUCLEOTIDE SEQUENCE [LARGE SCALE GENOMIC DNA]</scope>
    <source>
        <strain evidence="6 7">BIGb0473</strain>
    </source>
</reference>
<dbReference type="InterPro" id="IPR050204">
    <property type="entry name" value="AraC_XylS_family_regulators"/>
</dbReference>
<keyword evidence="2" id="KW-0238">DNA-binding</keyword>
<organism evidence="6 7">
    <name type="scientific">Pseudomonas putida</name>
    <name type="common">Arthrobacter siderocapsulatus</name>
    <dbReference type="NCBI Taxonomy" id="303"/>
    <lineage>
        <taxon>Bacteria</taxon>
        <taxon>Pseudomonadati</taxon>
        <taxon>Pseudomonadota</taxon>
        <taxon>Gammaproteobacteria</taxon>
        <taxon>Pseudomonadales</taxon>
        <taxon>Pseudomonadaceae</taxon>
        <taxon>Pseudomonas</taxon>
    </lineage>
</organism>
<dbReference type="EMBL" id="RJUR01000011">
    <property type="protein sequence ID" value="ROQ53221.1"/>
    <property type="molecule type" value="Genomic_DNA"/>
</dbReference>
<dbReference type="GO" id="GO:0003700">
    <property type="term" value="F:DNA-binding transcription factor activity"/>
    <property type="evidence" value="ECO:0007669"/>
    <property type="project" value="InterPro"/>
</dbReference>
<dbReference type="RefSeq" id="WP_058541147.1">
    <property type="nucleotide sequence ID" value="NZ_LKGZ01000023.1"/>
</dbReference>
<dbReference type="AlphaFoldDB" id="A0A9X8EP97"/>
<accession>A0A9X8EP97</accession>
<dbReference type="GO" id="GO:0043565">
    <property type="term" value="F:sequence-specific DNA binding"/>
    <property type="evidence" value="ECO:0007669"/>
    <property type="project" value="InterPro"/>
</dbReference>
<feature type="domain" description="HTH araC/xylS-type" evidence="5">
    <location>
        <begin position="176"/>
        <end position="273"/>
    </location>
</feature>
<evidence type="ECO:0000256" key="3">
    <source>
        <dbReference type="ARBA" id="ARBA00023163"/>
    </source>
</evidence>
<dbReference type="Proteomes" id="UP000269115">
    <property type="component" value="Unassembled WGS sequence"/>
</dbReference>
<proteinExistence type="predicted"/>
<comment type="function">
    <text evidence="4">Regulatory protein of the TOL plasmid xyl operons. XylS activates the xylXYZLTEGFJQKIH operon required for the degradation of toluene, m-xylene and p-xylene.</text>
</comment>
<gene>
    <name evidence="6" type="ORF">EDF85_0975</name>
</gene>
<evidence type="ECO:0000256" key="1">
    <source>
        <dbReference type="ARBA" id="ARBA00023015"/>
    </source>
</evidence>
<evidence type="ECO:0000256" key="2">
    <source>
        <dbReference type="ARBA" id="ARBA00023125"/>
    </source>
</evidence>
<dbReference type="InterPro" id="IPR009057">
    <property type="entry name" value="Homeodomain-like_sf"/>
</dbReference>
<evidence type="ECO:0000313" key="6">
    <source>
        <dbReference type="EMBL" id="ROQ53221.1"/>
    </source>
</evidence>
<evidence type="ECO:0000259" key="5">
    <source>
        <dbReference type="PROSITE" id="PS01124"/>
    </source>
</evidence>
<dbReference type="Pfam" id="PF02311">
    <property type="entry name" value="AraC_binding"/>
    <property type="match status" value="1"/>
</dbReference>
<dbReference type="InterPro" id="IPR037923">
    <property type="entry name" value="HTH-like"/>
</dbReference>
<dbReference type="SMART" id="SM00342">
    <property type="entry name" value="HTH_ARAC"/>
    <property type="match status" value="1"/>
</dbReference>
<dbReference type="InterPro" id="IPR018060">
    <property type="entry name" value="HTH_AraC"/>
</dbReference>
<evidence type="ECO:0000313" key="7">
    <source>
        <dbReference type="Proteomes" id="UP000269115"/>
    </source>
</evidence>
<dbReference type="Gene3D" id="1.10.10.60">
    <property type="entry name" value="Homeodomain-like"/>
    <property type="match status" value="2"/>
</dbReference>
<comment type="caution">
    <text evidence="6">The sequence shown here is derived from an EMBL/GenBank/DDBJ whole genome shotgun (WGS) entry which is preliminary data.</text>
</comment>
<dbReference type="Pfam" id="PF12833">
    <property type="entry name" value="HTH_18"/>
    <property type="match status" value="1"/>
</dbReference>
<keyword evidence="1" id="KW-0805">Transcription regulation</keyword>
<protein>
    <submittedName>
        <fullName evidence="6">AraC family transcriptional regulator</fullName>
    </submittedName>
</protein>
<name>A0A9X8EP97_PSEPU</name>
<keyword evidence="3" id="KW-0804">Transcription</keyword>